<keyword evidence="1" id="KW-0175">Coiled coil</keyword>
<dbReference type="EMBL" id="JAINZZ010000005">
    <property type="protein sequence ID" value="MBY8877401.1"/>
    <property type="molecule type" value="Genomic_DNA"/>
</dbReference>
<reference evidence="2 3" key="1">
    <citation type="submission" date="2021-08" db="EMBL/GenBank/DDBJ databases">
        <title>WGS of actinomycetes from Thailand.</title>
        <authorList>
            <person name="Thawai C."/>
        </authorList>
    </citation>
    <scope>NUCLEOTIDE SEQUENCE [LARGE SCALE GENOMIC DNA]</scope>
    <source>
        <strain evidence="2 3">PLK6-54</strain>
    </source>
</reference>
<protein>
    <recommendedName>
        <fullName evidence="4">WXG100 family type VII secretion target</fullName>
    </recommendedName>
</protein>
<comment type="caution">
    <text evidence="2">The sequence shown here is derived from an EMBL/GenBank/DDBJ whole genome shotgun (WGS) entry which is preliminary data.</text>
</comment>
<dbReference type="SUPFAM" id="SSF140453">
    <property type="entry name" value="EsxAB dimer-like"/>
    <property type="match status" value="1"/>
</dbReference>
<proteinExistence type="predicted"/>
<organism evidence="2 3">
    <name type="scientific">Actinacidiphila acidipaludis</name>
    <dbReference type="NCBI Taxonomy" id="2873382"/>
    <lineage>
        <taxon>Bacteria</taxon>
        <taxon>Bacillati</taxon>
        <taxon>Actinomycetota</taxon>
        <taxon>Actinomycetes</taxon>
        <taxon>Kitasatosporales</taxon>
        <taxon>Streptomycetaceae</taxon>
        <taxon>Actinacidiphila</taxon>
    </lineage>
</organism>
<dbReference type="Gene3D" id="1.10.287.1060">
    <property type="entry name" value="ESAT-6-like"/>
    <property type="match status" value="1"/>
</dbReference>
<name>A0ABS7Q2N5_9ACTN</name>
<gene>
    <name evidence="2" type="ORF">K7862_07065</name>
</gene>
<dbReference type="RefSeq" id="WP_222961539.1">
    <property type="nucleotide sequence ID" value="NZ_JAINZZ010000005.1"/>
</dbReference>
<accession>A0ABS7Q2N5</accession>
<evidence type="ECO:0000256" key="1">
    <source>
        <dbReference type="SAM" id="Coils"/>
    </source>
</evidence>
<dbReference type="Proteomes" id="UP000778578">
    <property type="component" value="Unassembled WGS sequence"/>
</dbReference>
<keyword evidence="3" id="KW-1185">Reference proteome</keyword>
<evidence type="ECO:0000313" key="3">
    <source>
        <dbReference type="Proteomes" id="UP000778578"/>
    </source>
</evidence>
<feature type="coiled-coil region" evidence="1">
    <location>
        <begin position="60"/>
        <end position="87"/>
    </location>
</feature>
<evidence type="ECO:0000313" key="2">
    <source>
        <dbReference type="EMBL" id="MBY8877401.1"/>
    </source>
</evidence>
<dbReference type="InterPro" id="IPR036689">
    <property type="entry name" value="ESAT-6-like_sf"/>
</dbReference>
<evidence type="ECO:0008006" key="4">
    <source>
        <dbReference type="Google" id="ProtNLM"/>
    </source>
</evidence>
<sequence>MSTPSGTTQQSSTATYSQAVSYLETARSKMTAVQQQVADAAATLSTHYQGPDGQAYAQVMAAWSAEVDRIKATCEAMEDQLDNSLQASNKTQSDNLGAVQQAGHLSITHGSVSDGVYGALTS</sequence>